<accession>A0ABT5U6L1</accession>
<dbReference type="Gene3D" id="1.10.1060.10">
    <property type="entry name" value="Alpha-helical ferredoxin"/>
    <property type="match status" value="1"/>
</dbReference>
<dbReference type="RefSeq" id="WP_274687184.1">
    <property type="nucleotide sequence ID" value="NZ_JAPMOU010000002.1"/>
</dbReference>
<dbReference type="EMBL" id="JAPMOU010000002">
    <property type="protein sequence ID" value="MDE1460814.1"/>
    <property type="molecule type" value="Genomic_DNA"/>
</dbReference>
<protein>
    <submittedName>
        <fullName evidence="5">4Fe-4S dicluster domain-containing protein</fullName>
    </submittedName>
</protein>
<dbReference type="PROSITE" id="PS00198">
    <property type="entry name" value="4FE4S_FER_1"/>
    <property type="match status" value="2"/>
</dbReference>
<dbReference type="SUPFAM" id="SSF54862">
    <property type="entry name" value="4Fe-4S ferredoxins"/>
    <property type="match status" value="1"/>
</dbReference>
<evidence type="ECO:0000256" key="1">
    <source>
        <dbReference type="ARBA" id="ARBA00022723"/>
    </source>
</evidence>
<dbReference type="InterPro" id="IPR017896">
    <property type="entry name" value="4Fe4S_Fe-S-bd"/>
</dbReference>
<proteinExistence type="predicted"/>
<dbReference type="Proteomes" id="UP001528823">
    <property type="component" value="Unassembled WGS sequence"/>
</dbReference>
<name>A0ABT5U6L1_9GAMM</name>
<evidence type="ECO:0000256" key="3">
    <source>
        <dbReference type="ARBA" id="ARBA00023014"/>
    </source>
</evidence>
<feature type="domain" description="4Fe-4S ferredoxin-type" evidence="4">
    <location>
        <begin position="246"/>
        <end position="278"/>
    </location>
</feature>
<gene>
    <name evidence="5" type="ORF">ORQ98_02415</name>
</gene>
<dbReference type="Pfam" id="PF17179">
    <property type="entry name" value="Fer4_22"/>
    <property type="match status" value="1"/>
</dbReference>
<organism evidence="5 6">
    <name type="scientific">Spartinivicinus poritis</name>
    <dbReference type="NCBI Taxonomy" id="2994640"/>
    <lineage>
        <taxon>Bacteria</taxon>
        <taxon>Pseudomonadati</taxon>
        <taxon>Pseudomonadota</taxon>
        <taxon>Gammaproteobacteria</taxon>
        <taxon>Oceanospirillales</taxon>
        <taxon>Zooshikellaceae</taxon>
        <taxon>Spartinivicinus</taxon>
    </lineage>
</organism>
<evidence type="ECO:0000313" key="5">
    <source>
        <dbReference type="EMBL" id="MDE1460814.1"/>
    </source>
</evidence>
<dbReference type="InterPro" id="IPR017900">
    <property type="entry name" value="4Fe4S_Fe_S_CS"/>
</dbReference>
<evidence type="ECO:0000256" key="2">
    <source>
        <dbReference type="ARBA" id="ARBA00023004"/>
    </source>
</evidence>
<evidence type="ECO:0000313" key="6">
    <source>
        <dbReference type="Proteomes" id="UP001528823"/>
    </source>
</evidence>
<comment type="caution">
    <text evidence="5">The sequence shown here is derived from an EMBL/GenBank/DDBJ whole genome shotgun (WGS) entry which is preliminary data.</text>
</comment>
<dbReference type="PANTHER" id="PTHR40447">
    <property type="entry name" value="ANAEROBIC SULFITE REDUCTASE SUBUNIT A"/>
    <property type="match status" value="1"/>
</dbReference>
<feature type="domain" description="4Fe-4S ferredoxin-type" evidence="4">
    <location>
        <begin position="327"/>
        <end position="356"/>
    </location>
</feature>
<keyword evidence="3" id="KW-0411">Iron-sulfur</keyword>
<keyword evidence="1" id="KW-0479">Metal-binding</keyword>
<dbReference type="InterPro" id="IPR009051">
    <property type="entry name" value="Helical_ferredxn"/>
</dbReference>
<keyword evidence="2" id="KW-0408">Iron</keyword>
<dbReference type="PANTHER" id="PTHR40447:SF1">
    <property type="entry name" value="ANAEROBIC SULFITE REDUCTASE SUBUNIT A"/>
    <property type="match status" value="1"/>
</dbReference>
<keyword evidence="6" id="KW-1185">Reference proteome</keyword>
<evidence type="ECO:0000259" key="4">
    <source>
        <dbReference type="PROSITE" id="PS51379"/>
    </source>
</evidence>
<dbReference type="PROSITE" id="PS51379">
    <property type="entry name" value="4FE4S_FER_2"/>
    <property type="match status" value="2"/>
</dbReference>
<sequence>MDKGFLSRQQFPALYQVLSKAGYEVIGPTVKDGAIVFVPLAGFEQLPTGWQEQVSPGHYQLEQTAGQRCFYWNTGPQALKPWLFKPEQHLWQAEQTAAGLCFRQTPEQAQPRAFIGLRGCDLAALNIHDQHFLNGVLPDPYYQAQRQQLFIVAVNCARSADTCFCVSTSDGPAATVGFDILLDELETGFLVASGSDQGEVIIQQLPLAKAQTKQLSEAKQQLQAATYQQRVMPDEQQLLKLVDRLDHPQWQDVAERCLACGNCTLVCPTCFCSKQESHSDVKGQQAEQVRLWDSCFSEQHSYIVGKVFRPEISQRYRQWLTHKLATWQQQFERSGCVGCGRCISWCPVGIDLIEEAQALLQGEADDD</sequence>
<reference evidence="5 6" key="1">
    <citation type="submission" date="2022-11" db="EMBL/GenBank/DDBJ databases">
        <title>Spartinivicinus poritis sp. nov., isolated from scleractinian coral Porites lutea.</title>
        <authorList>
            <person name="Zhang G."/>
            <person name="Cai L."/>
            <person name="Wei Q."/>
        </authorList>
    </citation>
    <scope>NUCLEOTIDE SEQUENCE [LARGE SCALE GENOMIC DNA]</scope>
    <source>
        <strain evidence="5 6">A2-2</strain>
    </source>
</reference>